<evidence type="ECO:0000313" key="3">
    <source>
        <dbReference type="EMBL" id="MFC3574050.1"/>
    </source>
</evidence>
<accession>A0ABV7SD29</accession>
<dbReference type="SUPFAM" id="SSF51905">
    <property type="entry name" value="FAD/NAD(P)-binding domain"/>
    <property type="match status" value="1"/>
</dbReference>
<dbReference type="Proteomes" id="UP001595701">
    <property type="component" value="Unassembled WGS sequence"/>
</dbReference>
<dbReference type="PANTHER" id="PTHR43422">
    <property type="entry name" value="THIAMINE THIAZOLE SYNTHASE"/>
    <property type="match status" value="1"/>
</dbReference>
<feature type="compositionally biased region" description="Polar residues" evidence="1">
    <location>
        <begin position="471"/>
        <end position="486"/>
    </location>
</feature>
<gene>
    <name evidence="3" type="ORF">ACFOZ0_12345</name>
</gene>
<dbReference type="InterPro" id="IPR002938">
    <property type="entry name" value="FAD-bd"/>
</dbReference>
<name>A0ABV7SD29_9ACTN</name>
<feature type="domain" description="FAD-binding" evidence="2">
    <location>
        <begin position="16"/>
        <end position="353"/>
    </location>
</feature>
<organism evidence="3 4">
    <name type="scientific">Streptomyces yaanensis</name>
    <dbReference type="NCBI Taxonomy" id="1142239"/>
    <lineage>
        <taxon>Bacteria</taxon>
        <taxon>Bacillati</taxon>
        <taxon>Actinomycetota</taxon>
        <taxon>Actinomycetes</taxon>
        <taxon>Kitasatosporales</taxon>
        <taxon>Streptomycetaceae</taxon>
        <taxon>Streptomyces</taxon>
    </lineage>
</organism>
<dbReference type="RefSeq" id="WP_310770502.1">
    <property type="nucleotide sequence ID" value="NZ_JBHRWR010000009.1"/>
</dbReference>
<proteinExistence type="predicted"/>
<evidence type="ECO:0000256" key="1">
    <source>
        <dbReference type="SAM" id="MobiDB-lite"/>
    </source>
</evidence>
<feature type="region of interest" description="Disordered" evidence="1">
    <location>
        <begin position="468"/>
        <end position="505"/>
    </location>
</feature>
<evidence type="ECO:0000259" key="2">
    <source>
        <dbReference type="Pfam" id="PF01494"/>
    </source>
</evidence>
<comment type="caution">
    <text evidence="3">The sequence shown here is derived from an EMBL/GenBank/DDBJ whole genome shotgun (WGS) entry which is preliminary data.</text>
</comment>
<reference evidence="4" key="1">
    <citation type="journal article" date="2019" name="Int. J. Syst. Evol. Microbiol.">
        <title>The Global Catalogue of Microorganisms (GCM) 10K type strain sequencing project: providing services to taxonomists for standard genome sequencing and annotation.</title>
        <authorList>
            <consortium name="The Broad Institute Genomics Platform"/>
            <consortium name="The Broad Institute Genome Sequencing Center for Infectious Disease"/>
            <person name="Wu L."/>
            <person name="Ma J."/>
        </authorList>
    </citation>
    <scope>NUCLEOTIDE SEQUENCE [LARGE SCALE GENOMIC DNA]</scope>
    <source>
        <strain evidence="4">CGMCC 4.7035</strain>
    </source>
</reference>
<dbReference type="Pfam" id="PF01494">
    <property type="entry name" value="FAD_binding_3"/>
    <property type="match status" value="1"/>
</dbReference>
<protein>
    <submittedName>
        <fullName evidence="3">FAD-dependent oxidoreductase</fullName>
    </submittedName>
</protein>
<dbReference type="PANTHER" id="PTHR43422:SF3">
    <property type="entry name" value="THIAMINE THIAZOLE SYNTHASE"/>
    <property type="match status" value="1"/>
</dbReference>
<evidence type="ECO:0000313" key="4">
    <source>
        <dbReference type="Proteomes" id="UP001595701"/>
    </source>
</evidence>
<sequence>MSKPASTSTGAASRRAVVIGGGMAGMLAASVLSTYADVTVVDRDVLPEGPEPRKGLPQARHVHVIWSGGARAMEQLLPGVTDAWLAAGARRIPLPTGLVSMQPRGWFRRWPEMQFMIACSRDLLDWVVRERVTRSERVTLLQRSELLSLEGDASRVTGVRVRTPDDEERLLAADLIVDASGRGSRASVWLEALGVPEAPLEQVDSGLAYSSRIFRAPPGTEEFPLVNVQSDATVPVPGRTTTIEPIEGGRWLVTLSGTRGGEPPTSAEEFETFARESVRHPVVGELIAHAEPLSDPVVTRSTVNRRRFYEKVKSWPEGFVAIGDSVATYNPVYGHGLSVAALGAVALGELVAEHGLTAPGLARRIQRAVARPVATAWEFATSTDIHYPGAVGKAPGVANRLLGAYVNRLMLTATGRPLVARAFFDVVTLSKPVSELLRPSVAIAVLRGPRRPGLTAPPLTGAEWEAVIGTAQGQNAPKAQQRTASASRPGASADDTPDPAARPGR</sequence>
<keyword evidence="4" id="KW-1185">Reference proteome</keyword>
<dbReference type="Gene3D" id="3.50.50.60">
    <property type="entry name" value="FAD/NAD(P)-binding domain"/>
    <property type="match status" value="1"/>
</dbReference>
<dbReference type="Gene3D" id="3.30.9.100">
    <property type="match status" value="1"/>
</dbReference>
<dbReference type="EMBL" id="JBHRWR010000009">
    <property type="protein sequence ID" value="MFC3574050.1"/>
    <property type="molecule type" value="Genomic_DNA"/>
</dbReference>
<dbReference type="InterPro" id="IPR036188">
    <property type="entry name" value="FAD/NAD-bd_sf"/>
</dbReference>